<accession>A0A7W4VTB4</accession>
<dbReference type="EMBL" id="JACHWR010000001">
    <property type="protein sequence ID" value="MBB3040994.1"/>
    <property type="molecule type" value="Genomic_DNA"/>
</dbReference>
<organism evidence="2 3">
    <name type="scientific">Nocardioides soli</name>
    <dbReference type="NCBI Taxonomy" id="1036020"/>
    <lineage>
        <taxon>Bacteria</taxon>
        <taxon>Bacillati</taxon>
        <taxon>Actinomycetota</taxon>
        <taxon>Actinomycetes</taxon>
        <taxon>Propionibacteriales</taxon>
        <taxon>Nocardioidaceae</taxon>
        <taxon>Nocardioides</taxon>
    </lineage>
</organism>
<dbReference type="Proteomes" id="UP000589626">
    <property type="component" value="Unassembled WGS sequence"/>
</dbReference>
<dbReference type="AlphaFoldDB" id="A0A7W4VTB4"/>
<feature type="compositionally biased region" description="Basic and acidic residues" evidence="1">
    <location>
        <begin position="98"/>
        <end position="110"/>
    </location>
</feature>
<sequence>MSRPRNHRLIHLADLNERHHGRMVEVAGITGTLTDVIAVGARVQLALVVGGARMWTDWIDANETAEVWKESAMTASECRSCGRPWDPDLEPSPGGPTRCEDCANDVAREE</sequence>
<keyword evidence="3" id="KW-1185">Reference proteome</keyword>
<reference evidence="2 3" key="1">
    <citation type="submission" date="2020-08" db="EMBL/GenBank/DDBJ databases">
        <title>Sequencing the genomes of 1000 actinobacteria strains.</title>
        <authorList>
            <person name="Klenk H.-P."/>
        </authorList>
    </citation>
    <scope>NUCLEOTIDE SEQUENCE [LARGE SCALE GENOMIC DNA]</scope>
    <source>
        <strain evidence="2 3">DSM 105498</strain>
    </source>
</reference>
<gene>
    <name evidence="2" type="ORF">FHU40_000795</name>
</gene>
<evidence type="ECO:0000313" key="3">
    <source>
        <dbReference type="Proteomes" id="UP000589626"/>
    </source>
</evidence>
<comment type="caution">
    <text evidence="2">The sequence shown here is derived from an EMBL/GenBank/DDBJ whole genome shotgun (WGS) entry which is preliminary data.</text>
</comment>
<evidence type="ECO:0000313" key="2">
    <source>
        <dbReference type="EMBL" id="MBB3040994.1"/>
    </source>
</evidence>
<protein>
    <submittedName>
        <fullName evidence="2">Uncharacterized protein</fullName>
    </submittedName>
</protein>
<name>A0A7W4VTB4_9ACTN</name>
<feature type="region of interest" description="Disordered" evidence="1">
    <location>
        <begin position="78"/>
        <end position="110"/>
    </location>
</feature>
<dbReference type="RefSeq" id="WP_183590953.1">
    <property type="nucleotide sequence ID" value="NZ_JACHWR010000001.1"/>
</dbReference>
<evidence type="ECO:0000256" key="1">
    <source>
        <dbReference type="SAM" id="MobiDB-lite"/>
    </source>
</evidence>
<proteinExistence type="predicted"/>